<dbReference type="EMBL" id="JACHBR010000001">
    <property type="protein sequence ID" value="MBB5629775.1"/>
    <property type="molecule type" value="Genomic_DNA"/>
</dbReference>
<dbReference type="SUPFAM" id="SSF54593">
    <property type="entry name" value="Glyoxalase/Bleomycin resistance protein/Dihydroxybiphenyl dioxygenase"/>
    <property type="match status" value="1"/>
</dbReference>
<protein>
    <recommendedName>
        <fullName evidence="2">VOC domain-containing protein</fullName>
    </recommendedName>
</protein>
<dbReference type="InterPro" id="IPR037523">
    <property type="entry name" value="VOC_core"/>
</dbReference>
<dbReference type="Gene3D" id="3.10.180.10">
    <property type="entry name" value="2,3-Dihydroxybiphenyl 1,2-Dioxygenase, domain 1"/>
    <property type="match status" value="1"/>
</dbReference>
<feature type="domain" description="VOC" evidence="2">
    <location>
        <begin position="185"/>
        <end position="316"/>
    </location>
</feature>
<dbReference type="Proteomes" id="UP000588112">
    <property type="component" value="Unassembled WGS sequence"/>
</dbReference>
<evidence type="ECO:0000313" key="4">
    <source>
        <dbReference type="Proteomes" id="UP000588112"/>
    </source>
</evidence>
<keyword evidence="1" id="KW-0479">Metal-binding</keyword>
<evidence type="ECO:0000256" key="1">
    <source>
        <dbReference type="ARBA" id="ARBA00022723"/>
    </source>
</evidence>
<dbReference type="PROSITE" id="PS51819">
    <property type="entry name" value="VOC"/>
    <property type="match status" value="1"/>
</dbReference>
<accession>A0A7W8Z9F2</accession>
<sequence length="316" mass="35386">MSFLFGSGFRVRSFFHATSVVRDMRPIAEFHRRVFGVETTTIPYAMNRYAHFAFIGDVPIEATSPNLAFATAKRTFLQLAGNHWSPAVFWTDDLQDGLHGFDVRHGYRFTHLFDGRPVEGVPDNRPEHAIQVYSNPFQTGVDWGLYEMDPEKADTQRTYQNVDPFELVGSYTPAAPRDDVVSVERHAQHAVVTDDPAKTLRFLVDGLGATVFSESENKELGTRSTFLTLGVRPFTVEVAEPIGPGGAARDLERNGSIYHRLDFKVHDLDAAVRHLERENIGLEARGDGFVVLDPKDTNGLRYGLFAELESGDPRLS</sequence>
<dbReference type="AlphaFoldDB" id="A0A7W8Z9F2"/>
<keyword evidence="4" id="KW-1185">Reference proteome</keyword>
<proteinExistence type="predicted"/>
<evidence type="ECO:0000259" key="2">
    <source>
        <dbReference type="PROSITE" id="PS51819"/>
    </source>
</evidence>
<dbReference type="InterPro" id="IPR029068">
    <property type="entry name" value="Glyas_Bleomycin-R_OHBP_Dase"/>
</dbReference>
<organism evidence="3 4">
    <name type="scientific">Sphaerisporangium krabiense</name>
    <dbReference type="NCBI Taxonomy" id="763782"/>
    <lineage>
        <taxon>Bacteria</taxon>
        <taxon>Bacillati</taxon>
        <taxon>Actinomycetota</taxon>
        <taxon>Actinomycetes</taxon>
        <taxon>Streptosporangiales</taxon>
        <taxon>Streptosporangiaceae</taxon>
        <taxon>Sphaerisporangium</taxon>
    </lineage>
</organism>
<dbReference type="GO" id="GO:0046491">
    <property type="term" value="P:L-methylmalonyl-CoA metabolic process"/>
    <property type="evidence" value="ECO:0007669"/>
    <property type="project" value="TreeGrafter"/>
</dbReference>
<dbReference type="PANTHER" id="PTHR43048">
    <property type="entry name" value="METHYLMALONYL-COA EPIMERASE"/>
    <property type="match status" value="1"/>
</dbReference>
<reference evidence="3 4" key="1">
    <citation type="submission" date="2020-08" db="EMBL/GenBank/DDBJ databases">
        <title>Sequencing the genomes of 1000 actinobacteria strains.</title>
        <authorList>
            <person name="Klenk H.-P."/>
        </authorList>
    </citation>
    <scope>NUCLEOTIDE SEQUENCE [LARGE SCALE GENOMIC DNA]</scope>
    <source>
        <strain evidence="3 4">DSM 45790</strain>
    </source>
</reference>
<dbReference type="RefSeq" id="WP_184615107.1">
    <property type="nucleotide sequence ID" value="NZ_BOOS01000031.1"/>
</dbReference>
<comment type="caution">
    <text evidence="3">The sequence shown here is derived from an EMBL/GenBank/DDBJ whole genome shotgun (WGS) entry which is preliminary data.</text>
</comment>
<dbReference type="GO" id="GO:0004493">
    <property type="term" value="F:methylmalonyl-CoA epimerase activity"/>
    <property type="evidence" value="ECO:0007669"/>
    <property type="project" value="TreeGrafter"/>
</dbReference>
<dbReference type="GO" id="GO:0046872">
    <property type="term" value="F:metal ion binding"/>
    <property type="evidence" value="ECO:0007669"/>
    <property type="project" value="UniProtKB-KW"/>
</dbReference>
<name>A0A7W8Z9F2_9ACTN</name>
<dbReference type="PANTHER" id="PTHR43048:SF3">
    <property type="entry name" value="METHYLMALONYL-COA EPIMERASE, MITOCHONDRIAL"/>
    <property type="match status" value="1"/>
</dbReference>
<evidence type="ECO:0000313" key="3">
    <source>
        <dbReference type="EMBL" id="MBB5629775.1"/>
    </source>
</evidence>
<dbReference type="InterPro" id="IPR051785">
    <property type="entry name" value="MMCE/EMCE_epimerase"/>
</dbReference>
<gene>
    <name evidence="3" type="ORF">BJ981_005474</name>
</gene>